<evidence type="ECO:0000313" key="3">
    <source>
        <dbReference type="Proteomes" id="UP000269115"/>
    </source>
</evidence>
<dbReference type="Pfam" id="PF20029">
    <property type="entry name" value="DUF6436"/>
    <property type="match status" value="1"/>
</dbReference>
<dbReference type="EMBL" id="RJUR01000016">
    <property type="protein sequence ID" value="ROQ46366.1"/>
    <property type="molecule type" value="Genomic_DNA"/>
</dbReference>
<dbReference type="Proteomes" id="UP000269115">
    <property type="component" value="Unassembled WGS sequence"/>
</dbReference>
<gene>
    <name evidence="2" type="ORF">EDF85_4205</name>
</gene>
<protein>
    <recommendedName>
        <fullName evidence="1">DUF6436 domain-containing protein</fullName>
    </recommendedName>
</protein>
<organism evidence="2 3">
    <name type="scientific">Pseudomonas putida</name>
    <name type="common">Arthrobacter siderocapsulatus</name>
    <dbReference type="NCBI Taxonomy" id="303"/>
    <lineage>
        <taxon>Bacteria</taxon>
        <taxon>Pseudomonadati</taxon>
        <taxon>Pseudomonadota</taxon>
        <taxon>Gammaproteobacteria</taxon>
        <taxon>Pseudomonadales</taxon>
        <taxon>Pseudomonadaceae</taxon>
        <taxon>Pseudomonas</taxon>
    </lineage>
</organism>
<reference evidence="2 3" key="1">
    <citation type="submission" date="2018-11" db="EMBL/GenBank/DDBJ databases">
        <title>Genomic analyses of the natural microbiome of Caenorhabditis elegans.</title>
        <authorList>
            <person name="Samuel B."/>
        </authorList>
    </citation>
    <scope>NUCLEOTIDE SEQUENCE [LARGE SCALE GENOMIC DNA]</scope>
    <source>
        <strain evidence="2 3">BIGb0473</strain>
    </source>
</reference>
<name>A0A9X8EHW6_PSEPU</name>
<dbReference type="InterPro" id="IPR036249">
    <property type="entry name" value="Thioredoxin-like_sf"/>
</dbReference>
<evidence type="ECO:0000259" key="1">
    <source>
        <dbReference type="Pfam" id="PF20029"/>
    </source>
</evidence>
<proteinExistence type="predicted"/>
<feature type="domain" description="DUF6436" evidence="1">
    <location>
        <begin position="80"/>
        <end position="226"/>
    </location>
</feature>
<sequence>MIFICCERRGKLGDFFVACAAPSPVGAGLAGEKIHPFPELVPPMPRHLLTGLTLLLCAAGLWWAYDSFQGRYLRPFDNHTALFAGDTLRLPEDIAGPGPVRLVHFWDPACPCNVGNQQHLAELTEHFAAQGVEFYVVQKPGTHGQLPATLGALKPLADLPGAEHLPASPAVAIWDRNGQLAYFGPYSEGATCNSSNSFIEPILLALTQGRSVNATHTLAVGCYCPWAG</sequence>
<dbReference type="InterPro" id="IPR045494">
    <property type="entry name" value="DUF6436"/>
</dbReference>
<evidence type="ECO:0000313" key="2">
    <source>
        <dbReference type="EMBL" id="ROQ46366.1"/>
    </source>
</evidence>
<accession>A0A9X8EHW6</accession>
<comment type="caution">
    <text evidence="2">The sequence shown here is derived from an EMBL/GenBank/DDBJ whole genome shotgun (WGS) entry which is preliminary data.</text>
</comment>
<dbReference type="SUPFAM" id="SSF52833">
    <property type="entry name" value="Thioredoxin-like"/>
    <property type="match status" value="1"/>
</dbReference>
<dbReference type="Gene3D" id="3.40.30.10">
    <property type="entry name" value="Glutaredoxin"/>
    <property type="match status" value="1"/>
</dbReference>
<dbReference type="AlphaFoldDB" id="A0A9X8EHW6"/>